<dbReference type="GO" id="GO:0016052">
    <property type="term" value="P:carbohydrate catabolic process"/>
    <property type="evidence" value="ECO:0007669"/>
    <property type="project" value="TreeGrafter"/>
</dbReference>
<reference evidence="14 15" key="1">
    <citation type="journal article" date="2012" name="BMC Genomics">
        <title>Tools to kill: Genome of one of the most destructive plant pathogenic fungi Macrophomina phaseolina.</title>
        <authorList>
            <person name="Islam M.S."/>
            <person name="Haque M.S."/>
            <person name="Islam M.M."/>
            <person name="Emdad E.M."/>
            <person name="Halim A."/>
            <person name="Hossen Q.M.M."/>
            <person name="Hossain M.Z."/>
            <person name="Ahmed B."/>
            <person name="Rahim S."/>
            <person name="Rahman M.S."/>
            <person name="Alam M.M."/>
            <person name="Hou S."/>
            <person name="Wan X."/>
            <person name="Saito J.A."/>
            <person name="Alam M."/>
        </authorList>
    </citation>
    <scope>NUCLEOTIDE SEQUENCE [LARGE SCALE GENOMIC DNA]</scope>
    <source>
        <strain evidence="14 15">MS6</strain>
    </source>
</reference>
<dbReference type="PROSITE" id="PS00155">
    <property type="entry name" value="CUTINASE_1"/>
    <property type="match status" value="1"/>
</dbReference>
<dbReference type="eggNOG" id="ENOG502S47Q">
    <property type="taxonomic scope" value="Eukaryota"/>
</dbReference>
<protein>
    <recommendedName>
        <fullName evidence="3 12">Cutinase</fullName>
        <ecNumber evidence="3 12">3.1.1.74</ecNumber>
    </recommendedName>
</protein>
<dbReference type="PRINTS" id="PR00129">
    <property type="entry name" value="CUTINASE"/>
</dbReference>
<keyword evidence="7 12" id="KW-0378">Hydrolase</keyword>
<dbReference type="SUPFAM" id="SSF53474">
    <property type="entry name" value="alpha/beta-Hydrolases"/>
    <property type="match status" value="1"/>
</dbReference>
<evidence type="ECO:0000256" key="11">
    <source>
        <dbReference type="PIRSR" id="PIRSR611150-2"/>
    </source>
</evidence>
<evidence type="ECO:0000256" key="6">
    <source>
        <dbReference type="ARBA" id="ARBA00022729"/>
    </source>
</evidence>
<feature type="active site" description="Proton donor/acceptor" evidence="10">
    <location>
        <position position="248"/>
    </location>
</feature>
<dbReference type="EMBL" id="AHHD01000208">
    <property type="protein sequence ID" value="EKG18378.1"/>
    <property type="molecule type" value="Genomic_DNA"/>
</dbReference>
<feature type="compositionally biased region" description="Low complexity" evidence="13">
    <location>
        <begin position="7"/>
        <end position="19"/>
    </location>
</feature>
<dbReference type="PANTHER" id="PTHR48250">
    <property type="entry name" value="CUTINASE 2-RELATED"/>
    <property type="match status" value="1"/>
</dbReference>
<evidence type="ECO:0000256" key="13">
    <source>
        <dbReference type="SAM" id="MobiDB-lite"/>
    </source>
</evidence>
<gene>
    <name evidence="14" type="ORF">MPH_04379</name>
</gene>
<evidence type="ECO:0000256" key="12">
    <source>
        <dbReference type="RuleBase" id="RU361263"/>
    </source>
</evidence>
<dbReference type="Gene3D" id="3.40.50.1820">
    <property type="entry name" value="alpha/beta hydrolase"/>
    <property type="match status" value="1"/>
</dbReference>
<dbReference type="Proteomes" id="UP000007129">
    <property type="component" value="Unassembled WGS sequence"/>
</dbReference>
<sequence length="268" mass="25199">MGGGSSGSDSGSGTSSIGSLGSGLGLTPRQDSGSTGSSGSSGLGALGGLMGGSSGSGVSALGGLGGGLGGSTQNGLDEACKPVTLIFARGTTEMGNMGSVVGPGFASALKQQLGEDKVAVQGVDYAASAGGIATEVTGGAGTQAMVADVQKAVQKCPDTQIVLSGYSQGAMLVHNTANKLAGDQASKVKAAVTFGDPFKSQALKNVPEGAFKTFCATSDPVCGAGGVGALGGAGASSGGTSSSSTSGHLGYGTDAGAAATFVKSKVQV</sequence>
<evidence type="ECO:0000256" key="10">
    <source>
        <dbReference type="PIRSR" id="PIRSR611150-1"/>
    </source>
</evidence>
<evidence type="ECO:0000256" key="9">
    <source>
        <dbReference type="ARBA" id="ARBA00034045"/>
    </source>
</evidence>
<dbReference type="InterPro" id="IPR000675">
    <property type="entry name" value="Cutinase/axe"/>
</dbReference>
<comment type="caution">
    <text evidence="14">The sequence shown here is derived from an EMBL/GenBank/DDBJ whole genome shotgun (WGS) entry which is preliminary data.</text>
</comment>
<evidence type="ECO:0000256" key="2">
    <source>
        <dbReference type="ARBA" id="ARBA00007534"/>
    </source>
</evidence>
<dbReference type="InterPro" id="IPR043580">
    <property type="entry name" value="CUTINASE_1"/>
</dbReference>
<dbReference type="GO" id="GO:0050525">
    <property type="term" value="F:cutinase activity"/>
    <property type="evidence" value="ECO:0007669"/>
    <property type="project" value="UniProtKB-UniRule"/>
</dbReference>
<evidence type="ECO:0000256" key="3">
    <source>
        <dbReference type="ARBA" id="ARBA00013095"/>
    </source>
</evidence>
<evidence type="ECO:0000256" key="4">
    <source>
        <dbReference type="ARBA" id="ARBA00022487"/>
    </source>
</evidence>
<comment type="catalytic activity">
    <reaction evidence="9 12">
        <text>cutin + H2O = cutin monomers.</text>
        <dbReference type="EC" id="3.1.1.74"/>
    </reaction>
</comment>
<keyword evidence="4 12" id="KW-0719">Serine esterase</keyword>
<feature type="active site" evidence="10">
    <location>
        <position position="219"/>
    </location>
</feature>
<evidence type="ECO:0000313" key="15">
    <source>
        <dbReference type="Proteomes" id="UP000007129"/>
    </source>
</evidence>
<evidence type="ECO:0000256" key="5">
    <source>
        <dbReference type="ARBA" id="ARBA00022525"/>
    </source>
</evidence>
<name>K2RUA0_MACPH</name>
<keyword evidence="5 12" id="KW-0964">Secreted</keyword>
<comment type="subcellular location">
    <subcellularLocation>
        <location evidence="1 12">Secreted</location>
    </subcellularLocation>
</comment>
<feature type="region of interest" description="Disordered" evidence="13">
    <location>
        <begin position="1"/>
        <end position="41"/>
    </location>
</feature>
<dbReference type="VEuPathDB" id="FungiDB:MPH_04379"/>
<dbReference type="SMART" id="SM01110">
    <property type="entry name" value="Cutinase"/>
    <property type="match status" value="1"/>
</dbReference>
<feature type="disulfide bond" evidence="11">
    <location>
        <begin position="80"/>
        <end position="156"/>
    </location>
</feature>
<comment type="function">
    <text evidence="12">Catalyzes the hydrolysis of complex carboxylic polyesters found in the cell wall of plants. Degrades cutin, a macromolecule that forms the structure of the plant cuticle.</text>
</comment>
<dbReference type="AlphaFoldDB" id="K2RUA0"/>
<feature type="active site" description="Nucleophile" evidence="10">
    <location>
        <position position="167"/>
    </location>
</feature>
<dbReference type="InterPro" id="IPR029058">
    <property type="entry name" value="AB_hydrolase_fold"/>
</dbReference>
<comment type="similarity">
    <text evidence="2 12">Belongs to the cutinase family.</text>
</comment>
<keyword evidence="6" id="KW-0732">Signal</keyword>
<dbReference type="GO" id="GO:0005576">
    <property type="term" value="C:extracellular region"/>
    <property type="evidence" value="ECO:0007669"/>
    <property type="project" value="UniProtKB-SubCell"/>
</dbReference>
<evidence type="ECO:0000313" key="14">
    <source>
        <dbReference type="EMBL" id="EKG18378.1"/>
    </source>
</evidence>
<evidence type="ECO:0000256" key="7">
    <source>
        <dbReference type="ARBA" id="ARBA00022801"/>
    </source>
</evidence>
<dbReference type="InterPro" id="IPR011150">
    <property type="entry name" value="Cutinase_monf"/>
</dbReference>
<proteinExistence type="inferred from homology"/>
<dbReference type="EC" id="3.1.1.74" evidence="3 12"/>
<dbReference type="Pfam" id="PF01083">
    <property type="entry name" value="Cutinase"/>
    <property type="match status" value="1"/>
</dbReference>
<dbReference type="PANTHER" id="PTHR48250:SF2">
    <property type="entry name" value="CUTINASE"/>
    <property type="match status" value="1"/>
</dbReference>
<evidence type="ECO:0000256" key="8">
    <source>
        <dbReference type="ARBA" id="ARBA00023157"/>
    </source>
</evidence>
<dbReference type="HOGENOM" id="CLU_040058_2_2_1"/>
<feature type="disulfide bond" evidence="11">
    <location>
        <begin position="215"/>
        <end position="222"/>
    </location>
</feature>
<evidence type="ECO:0000256" key="1">
    <source>
        <dbReference type="ARBA" id="ARBA00004613"/>
    </source>
</evidence>
<organism evidence="14 15">
    <name type="scientific">Macrophomina phaseolina (strain MS6)</name>
    <name type="common">Charcoal rot fungus</name>
    <dbReference type="NCBI Taxonomy" id="1126212"/>
    <lineage>
        <taxon>Eukaryota</taxon>
        <taxon>Fungi</taxon>
        <taxon>Dikarya</taxon>
        <taxon>Ascomycota</taxon>
        <taxon>Pezizomycotina</taxon>
        <taxon>Dothideomycetes</taxon>
        <taxon>Dothideomycetes incertae sedis</taxon>
        <taxon>Botryosphaeriales</taxon>
        <taxon>Botryosphaeriaceae</taxon>
        <taxon>Macrophomina</taxon>
    </lineage>
</organism>
<dbReference type="STRING" id="1126212.K2RUA0"/>
<accession>K2RUA0</accession>
<dbReference type="InParanoid" id="K2RUA0"/>
<dbReference type="OrthoDB" id="2975078at2759"/>
<keyword evidence="8 11" id="KW-1015">Disulfide bond</keyword>